<accession>A0A507ERX9</accession>
<dbReference type="PANTHER" id="PTHR11785:SF512">
    <property type="entry name" value="SOBREMESA, ISOFORM B"/>
    <property type="match status" value="1"/>
</dbReference>
<dbReference type="PIRSF" id="PIRSF006060">
    <property type="entry name" value="AA_transporter"/>
    <property type="match status" value="1"/>
</dbReference>
<dbReference type="GO" id="GO:0016020">
    <property type="term" value="C:membrane"/>
    <property type="evidence" value="ECO:0007669"/>
    <property type="project" value="UniProtKB-SubCell"/>
</dbReference>
<dbReference type="OrthoDB" id="5982228at2759"/>
<evidence type="ECO:0000313" key="6">
    <source>
        <dbReference type="EMBL" id="TPX67009.1"/>
    </source>
</evidence>
<organism evidence="6 7">
    <name type="scientific">Chytriomyces confervae</name>
    <dbReference type="NCBI Taxonomy" id="246404"/>
    <lineage>
        <taxon>Eukaryota</taxon>
        <taxon>Fungi</taxon>
        <taxon>Fungi incertae sedis</taxon>
        <taxon>Chytridiomycota</taxon>
        <taxon>Chytridiomycota incertae sedis</taxon>
        <taxon>Chytridiomycetes</taxon>
        <taxon>Chytridiales</taxon>
        <taxon>Chytriomycetaceae</taxon>
        <taxon>Chytriomyces</taxon>
    </lineage>
</organism>
<dbReference type="EMBL" id="QEAP01000418">
    <property type="protein sequence ID" value="TPX67009.1"/>
    <property type="molecule type" value="Genomic_DNA"/>
</dbReference>
<reference evidence="6 7" key="1">
    <citation type="journal article" date="2019" name="Sci. Rep.">
        <title>Comparative genomics of chytrid fungi reveal insights into the obligate biotrophic and pathogenic lifestyle of Synchytrium endobioticum.</title>
        <authorList>
            <person name="van de Vossenberg B.T.L.H."/>
            <person name="Warris S."/>
            <person name="Nguyen H.D.T."/>
            <person name="van Gent-Pelzer M.P.E."/>
            <person name="Joly D.L."/>
            <person name="van de Geest H.C."/>
            <person name="Bonants P.J.M."/>
            <person name="Smith D.S."/>
            <person name="Levesque C.A."/>
            <person name="van der Lee T.A.J."/>
        </authorList>
    </citation>
    <scope>NUCLEOTIDE SEQUENCE [LARGE SCALE GENOMIC DNA]</scope>
    <source>
        <strain evidence="6 7">CBS 675.73</strain>
    </source>
</reference>
<feature type="transmembrane region" description="Helical" evidence="5">
    <location>
        <begin position="396"/>
        <end position="415"/>
    </location>
</feature>
<evidence type="ECO:0008006" key="8">
    <source>
        <dbReference type="Google" id="ProtNLM"/>
    </source>
</evidence>
<proteinExistence type="predicted"/>
<keyword evidence="2 5" id="KW-0812">Transmembrane</keyword>
<feature type="transmembrane region" description="Helical" evidence="5">
    <location>
        <begin position="132"/>
        <end position="161"/>
    </location>
</feature>
<dbReference type="InterPro" id="IPR050598">
    <property type="entry name" value="AminoAcid_Transporter"/>
</dbReference>
<evidence type="ECO:0000256" key="3">
    <source>
        <dbReference type="ARBA" id="ARBA00022989"/>
    </source>
</evidence>
<dbReference type="STRING" id="246404.A0A507ERX9"/>
<evidence type="ECO:0000256" key="4">
    <source>
        <dbReference type="ARBA" id="ARBA00023136"/>
    </source>
</evidence>
<dbReference type="AlphaFoldDB" id="A0A507ERX9"/>
<evidence type="ECO:0000256" key="2">
    <source>
        <dbReference type="ARBA" id="ARBA00022692"/>
    </source>
</evidence>
<dbReference type="Proteomes" id="UP000320333">
    <property type="component" value="Unassembled WGS sequence"/>
</dbReference>
<protein>
    <recommendedName>
        <fullName evidence="8">Amino acid permease/ SLC12A domain-containing protein</fullName>
    </recommendedName>
</protein>
<name>A0A507ERX9_9FUNG</name>
<keyword evidence="3 5" id="KW-1133">Transmembrane helix</keyword>
<feature type="transmembrane region" description="Helical" evidence="5">
    <location>
        <begin position="427"/>
        <end position="444"/>
    </location>
</feature>
<evidence type="ECO:0000256" key="1">
    <source>
        <dbReference type="ARBA" id="ARBA00004141"/>
    </source>
</evidence>
<dbReference type="InterPro" id="IPR002293">
    <property type="entry name" value="AA/rel_permease1"/>
</dbReference>
<evidence type="ECO:0000256" key="5">
    <source>
        <dbReference type="SAM" id="Phobius"/>
    </source>
</evidence>
<comment type="subcellular location">
    <subcellularLocation>
        <location evidence="1">Membrane</location>
        <topology evidence="1">Multi-pass membrane protein</topology>
    </subcellularLocation>
</comment>
<evidence type="ECO:0000313" key="7">
    <source>
        <dbReference type="Proteomes" id="UP000320333"/>
    </source>
</evidence>
<dbReference type="PANTHER" id="PTHR11785">
    <property type="entry name" value="AMINO ACID TRANSPORTER"/>
    <property type="match status" value="1"/>
</dbReference>
<feature type="transmembrane region" description="Helical" evidence="5">
    <location>
        <begin position="39"/>
        <end position="60"/>
    </location>
</feature>
<dbReference type="Gene3D" id="1.20.1740.10">
    <property type="entry name" value="Amino acid/polyamine transporter I"/>
    <property type="match status" value="1"/>
</dbReference>
<feature type="transmembrane region" description="Helical" evidence="5">
    <location>
        <begin position="483"/>
        <end position="499"/>
    </location>
</feature>
<keyword evidence="7" id="KW-1185">Reference proteome</keyword>
<dbReference type="GO" id="GO:0015179">
    <property type="term" value="F:L-amino acid transmembrane transporter activity"/>
    <property type="evidence" value="ECO:0007669"/>
    <property type="project" value="TreeGrafter"/>
</dbReference>
<feature type="transmembrane region" description="Helical" evidence="5">
    <location>
        <begin position="284"/>
        <end position="306"/>
    </location>
</feature>
<sequence>MNLHNDLDPDADSSVFMIPLSATLMRESTATADNNKRSISLFTGIGLILGLSIGSGIYASPGPVLVRVGSGIAALCVWLFSGLLVLLGCACYAELGAAFPGNGGEGLYLLHSYSFDPDANIDNPANNPLGSLLSFLFVCTNVLVARPCSLAVIASVFGEYLARLVPILHSLDMLPRILGAILIWLLTGLHISSNRLSTLVQDVFTILKLISLLLISIWGFVYLYDHPEYDEAHNFSQQAWERTSTNVGNYAIAFYSALWAYDGWSNLNLVTGELKNPSRNLPRAVLIGPSIVIIAYLLVNLSYYLILPSDTVASSTSIALDFGNHVLGKTASSIVIPCIVLGSTFGAANAGIYTGARVTASAALRAQIPSFFAQSHIHHRISSPSSTASAATATPVNALILQAILASAFCAVAKFEPLVTFYSNLAWFFYFAAVLGGILIMRFTHPEKWVERPFRVWLPVAIVFCCAAGGLVVFSVYERPLEGVLGFGFLAIGVCVWYVREMWDEKFSRLYSRACHFLGIEDRWGSGTGGVWGRVGDMDENEMAMRRFDDEVEHEDDFLD</sequence>
<feature type="transmembrane region" description="Helical" evidence="5">
    <location>
        <begin position="326"/>
        <end position="348"/>
    </location>
</feature>
<feature type="transmembrane region" description="Helical" evidence="5">
    <location>
        <begin position="456"/>
        <end position="477"/>
    </location>
</feature>
<feature type="transmembrane region" description="Helical" evidence="5">
    <location>
        <begin position="72"/>
        <end position="95"/>
    </location>
</feature>
<keyword evidence="4 5" id="KW-0472">Membrane</keyword>
<dbReference type="Pfam" id="PF13520">
    <property type="entry name" value="AA_permease_2"/>
    <property type="match status" value="1"/>
</dbReference>
<feature type="transmembrane region" description="Helical" evidence="5">
    <location>
        <begin position="203"/>
        <end position="224"/>
    </location>
</feature>
<comment type="caution">
    <text evidence="6">The sequence shown here is derived from an EMBL/GenBank/DDBJ whole genome shotgun (WGS) entry which is preliminary data.</text>
</comment>
<feature type="transmembrane region" description="Helical" evidence="5">
    <location>
        <begin position="173"/>
        <end position="191"/>
    </location>
</feature>
<gene>
    <name evidence="6" type="ORF">CcCBS67573_g07647</name>
</gene>